<sequence length="336" mass="37994">MPVKNSPPAKNTRSQRNQAVLTPIVRAPLDCTPSAHQLRKKLDRGPPMEGEAPSRRGGLKSRESRSFSGFLGGYPGMSQGPRSRLGEDQYEEGEESVEEEESEETKLAAALEGSPDTSEAPNITPSKQPLVSQTEQNFLNMMEQMTQLMEKMTKEVSLSENSRAPELENLSMKAPEYFDGTQTHKLRGFLQFCQLIFCNDPANFFSERKKGERAYIHVYRRLLASRILDQLASHPGSFASLQQLMVITLELDTRYHERQKEKGSHQEYKPPVTGYNSFRPLQDSSSKKSKKGKNLQVSKDRPHASLLNKENKLIFSEKERRIKEGLCASFDGKNQI</sequence>
<protein>
    <submittedName>
        <fullName evidence="2">Uncharacterized protein</fullName>
    </submittedName>
</protein>
<evidence type="ECO:0000256" key="1">
    <source>
        <dbReference type="SAM" id="MobiDB-lite"/>
    </source>
</evidence>
<proteinExistence type="predicted"/>
<keyword evidence="3" id="KW-1185">Reference proteome</keyword>
<dbReference type="OrthoDB" id="2691415at2759"/>
<feature type="region of interest" description="Disordered" evidence="1">
    <location>
        <begin position="257"/>
        <end position="303"/>
    </location>
</feature>
<dbReference type="EMBL" id="AVOT02003755">
    <property type="protein sequence ID" value="MBW0474495.1"/>
    <property type="molecule type" value="Genomic_DNA"/>
</dbReference>
<dbReference type="AlphaFoldDB" id="A0A9Q3C1F8"/>
<feature type="compositionally biased region" description="Acidic residues" evidence="1">
    <location>
        <begin position="88"/>
        <end position="103"/>
    </location>
</feature>
<feature type="compositionally biased region" description="Polar residues" evidence="1">
    <location>
        <begin position="115"/>
        <end position="131"/>
    </location>
</feature>
<evidence type="ECO:0000313" key="2">
    <source>
        <dbReference type="EMBL" id="MBW0474495.1"/>
    </source>
</evidence>
<accession>A0A9Q3C1F8</accession>
<organism evidence="2 3">
    <name type="scientific">Austropuccinia psidii MF-1</name>
    <dbReference type="NCBI Taxonomy" id="1389203"/>
    <lineage>
        <taxon>Eukaryota</taxon>
        <taxon>Fungi</taxon>
        <taxon>Dikarya</taxon>
        <taxon>Basidiomycota</taxon>
        <taxon>Pucciniomycotina</taxon>
        <taxon>Pucciniomycetes</taxon>
        <taxon>Pucciniales</taxon>
        <taxon>Sphaerophragmiaceae</taxon>
        <taxon>Austropuccinia</taxon>
    </lineage>
</organism>
<comment type="caution">
    <text evidence="2">The sequence shown here is derived from an EMBL/GenBank/DDBJ whole genome shotgun (WGS) entry which is preliminary data.</text>
</comment>
<feature type="compositionally biased region" description="Basic and acidic residues" evidence="1">
    <location>
        <begin position="257"/>
        <end position="268"/>
    </location>
</feature>
<gene>
    <name evidence="2" type="ORF">O181_014210</name>
</gene>
<name>A0A9Q3C1F8_9BASI</name>
<reference evidence="2" key="1">
    <citation type="submission" date="2021-03" db="EMBL/GenBank/DDBJ databases">
        <title>Draft genome sequence of rust myrtle Austropuccinia psidii MF-1, a brazilian biotype.</title>
        <authorList>
            <person name="Quecine M.C."/>
            <person name="Pachon D.M.R."/>
            <person name="Bonatelli M.L."/>
            <person name="Correr F.H."/>
            <person name="Franceschini L.M."/>
            <person name="Leite T.F."/>
            <person name="Margarido G.R.A."/>
            <person name="Almeida C.A."/>
            <person name="Ferrarezi J.A."/>
            <person name="Labate C.A."/>
        </authorList>
    </citation>
    <scope>NUCLEOTIDE SEQUENCE</scope>
    <source>
        <strain evidence="2">MF-1</strain>
    </source>
</reference>
<evidence type="ECO:0000313" key="3">
    <source>
        <dbReference type="Proteomes" id="UP000765509"/>
    </source>
</evidence>
<feature type="region of interest" description="Disordered" evidence="1">
    <location>
        <begin position="1"/>
        <end position="131"/>
    </location>
</feature>
<feature type="compositionally biased region" description="Polar residues" evidence="1">
    <location>
        <begin position="8"/>
        <end position="20"/>
    </location>
</feature>
<dbReference type="Proteomes" id="UP000765509">
    <property type="component" value="Unassembled WGS sequence"/>
</dbReference>